<dbReference type="AlphaFoldDB" id="A0A4R5PLB2"/>
<dbReference type="Pfam" id="PF01782">
    <property type="entry name" value="RimM"/>
    <property type="match status" value="1"/>
</dbReference>
<organism evidence="9 10">
    <name type="scientific">Pseudohoeflea suaedae</name>
    <dbReference type="NCBI Taxonomy" id="877384"/>
    <lineage>
        <taxon>Bacteria</taxon>
        <taxon>Pseudomonadati</taxon>
        <taxon>Pseudomonadota</taxon>
        <taxon>Alphaproteobacteria</taxon>
        <taxon>Hyphomicrobiales</taxon>
        <taxon>Rhizobiaceae</taxon>
        <taxon>Pseudohoeflea</taxon>
    </lineage>
</organism>
<evidence type="ECO:0000256" key="6">
    <source>
        <dbReference type="SAM" id="MobiDB-lite"/>
    </source>
</evidence>
<feature type="compositionally biased region" description="Basic residues" evidence="6">
    <location>
        <begin position="187"/>
        <end position="196"/>
    </location>
</feature>
<evidence type="ECO:0000259" key="8">
    <source>
        <dbReference type="Pfam" id="PF24986"/>
    </source>
</evidence>
<dbReference type="EMBL" id="SMSI01000001">
    <property type="protein sequence ID" value="TDH37724.1"/>
    <property type="molecule type" value="Genomic_DNA"/>
</dbReference>
<comment type="similarity">
    <text evidence="5">Belongs to the RimM family.</text>
</comment>
<dbReference type="GO" id="GO:0006364">
    <property type="term" value="P:rRNA processing"/>
    <property type="evidence" value="ECO:0007669"/>
    <property type="project" value="UniProtKB-UniRule"/>
</dbReference>
<accession>A0A4R5PLB2</accession>
<dbReference type="InterPro" id="IPR036976">
    <property type="entry name" value="RimM_N_sf"/>
</dbReference>
<evidence type="ECO:0000256" key="3">
    <source>
        <dbReference type="ARBA" id="ARBA00022552"/>
    </source>
</evidence>
<proteinExistence type="inferred from homology"/>
<dbReference type="HAMAP" id="MF_00014">
    <property type="entry name" value="Ribosome_mat_RimM"/>
    <property type="match status" value="1"/>
</dbReference>
<dbReference type="PANTHER" id="PTHR33692">
    <property type="entry name" value="RIBOSOME MATURATION FACTOR RIMM"/>
    <property type="match status" value="1"/>
</dbReference>
<sequence>MKSLLNPVLVGVIGAPQGIRGELRVKPYTDEPTALAGYGVLHDAKGERYEVLSARPNGNVVVLRLMGVNDRNQAEAMRGIELFVDRSSLPDDELEEDEFFHADLEGLEAFDAEGRSWGVITAIFDFGGGDLLELRGANGKSVVIPFSLAAVPEIDIEAGRILVDPDAAGLLDDGSEAQANEQPAPARKPRKPKQKPKSGGDGAA</sequence>
<dbReference type="OrthoDB" id="9788191at2"/>
<dbReference type="Gene3D" id="2.40.30.60">
    <property type="entry name" value="RimM"/>
    <property type="match status" value="1"/>
</dbReference>
<dbReference type="InterPro" id="IPR011961">
    <property type="entry name" value="RimM"/>
</dbReference>
<dbReference type="PANTHER" id="PTHR33692:SF1">
    <property type="entry name" value="RIBOSOME MATURATION FACTOR RIMM"/>
    <property type="match status" value="1"/>
</dbReference>
<comment type="domain">
    <text evidence="5">The PRC barrel domain binds ribosomal protein uS19.</text>
</comment>
<protein>
    <recommendedName>
        <fullName evidence="5">Ribosome maturation factor RimM</fullName>
    </recommendedName>
</protein>
<name>A0A4R5PLB2_9HYPH</name>
<comment type="function">
    <text evidence="5">An accessory protein needed during the final step in the assembly of 30S ribosomal subunit, possibly for assembly of the head region. Essential for efficient processing of 16S rRNA. May be needed both before and after RbfA during the maturation of 16S rRNA. It has affinity for free ribosomal 30S subunits but not for 70S ribosomes.</text>
</comment>
<keyword evidence="4 5" id="KW-0143">Chaperone</keyword>
<dbReference type="Pfam" id="PF24986">
    <property type="entry name" value="PRC_RimM"/>
    <property type="match status" value="1"/>
</dbReference>
<keyword evidence="10" id="KW-1185">Reference proteome</keyword>
<dbReference type="Gene3D" id="2.30.30.240">
    <property type="entry name" value="PRC-barrel domain"/>
    <property type="match status" value="1"/>
</dbReference>
<evidence type="ECO:0000256" key="5">
    <source>
        <dbReference type="HAMAP-Rule" id="MF_00014"/>
    </source>
</evidence>
<comment type="subunit">
    <text evidence="5">Binds ribosomal protein uS19.</text>
</comment>
<dbReference type="InterPro" id="IPR011033">
    <property type="entry name" value="PRC_barrel-like_sf"/>
</dbReference>
<reference evidence="9 10" key="1">
    <citation type="journal article" date="2013" name="Int. J. Syst. Evol. Microbiol.">
        <title>Hoeflea suaedae sp. nov., an endophytic bacterium isolated from the root of the halophyte Suaeda maritima.</title>
        <authorList>
            <person name="Chung E.J."/>
            <person name="Park J.A."/>
            <person name="Pramanik P."/>
            <person name="Bibi F."/>
            <person name="Jeon C.O."/>
            <person name="Chung Y.R."/>
        </authorList>
    </citation>
    <scope>NUCLEOTIDE SEQUENCE [LARGE SCALE GENOMIC DNA]</scope>
    <source>
        <strain evidence="9 10">YC6898</strain>
    </source>
</reference>
<feature type="region of interest" description="Disordered" evidence="6">
    <location>
        <begin position="169"/>
        <end position="204"/>
    </location>
</feature>
<dbReference type="InterPro" id="IPR056792">
    <property type="entry name" value="PRC_RimM"/>
</dbReference>
<dbReference type="GO" id="GO:0042274">
    <property type="term" value="P:ribosomal small subunit biogenesis"/>
    <property type="evidence" value="ECO:0007669"/>
    <property type="project" value="UniProtKB-UniRule"/>
</dbReference>
<evidence type="ECO:0000256" key="4">
    <source>
        <dbReference type="ARBA" id="ARBA00023186"/>
    </source>
</evidence>
<comment type="subcellular location">
    <subcellularLocation>
        <location evidence="5">Cytoplasm</location>
    </subcellularLocation>
</comment>
<evidence type="ECO:0000313" key="9">
    <source>
        <dbReference type="EMBL" id="TDH37724.1"/>
    </source>
</evidence>
<keyword evidence="2 5" id="KW-0690">Ribosome biogenesis</keyword>
<dbReference type="GO" id="GO:0043022">
    <property type="term" value="F:ribosome binding"/>
    <property type="evidence" value="ECO:0007669"/>
    <property type="project" value="InterPro"/>
</dbReference>
<dbReference type="GO" id="GO:0005737">
    <property type="term" value="C:cytoplasm"/>
    <property type="evidence" value="ECO:0007669"/>
    <property type="project" value="UniProtKB-SubCell"/>
</dbReference>
<dbReference type="InterPro" id="IPR009000">
    <property type="entry name" value="Transl_B-barrel_sf"/>
</dbReference>
<evidence type="ECO:0000259" key="7">
    <source>
        <dbReference type="Pfam" id="PF01782"/>
    </source>
</evidence>
<dbReference type="InterPro" id="IPR002676">
    <property type="entry name" value="RimM_N"/>
</dbReference>
<keyword evidence="3 5" id="KW-0698">rRNA processing</keyword>
<dbReference type="GO" id="GO:0005840">
    <property type="term" value="C:ribosome"/>
    <property type="evidence" value="ECO:0007669"/>
    <property type="project" value="InterPro"/>
</dbReference>
<evidence type="ECO:0000256" key="2">
    <source>
        <dbReference type="ARBA" id="ARBA00022517"/>
    </source>
</evidence>
<dbReference type="RefSeq" id="WP_133282562.1">
    <property type="nucleotide sequence ID" value="NZ_SMSI01000001.1"/>
</dbReference>
<feature type="domain" description="RimM N-terminal" evidence="7">
    <location>
        <begin position="10"/>
        <end position="87"/>
    </location>
</feature>
<dbReference type="Proteomes" id="UP000295131">
    <property type="component" value="Unassembled WGS sequence"/>
</dbReference>
<feature type="domain" description="Ribosome maturation factor RimM PRC barrel" evidence="8">
    <location>
        <begin position="102"/>
        <end position="165"/>
    </location>
</feature>
<dbReference type="NCBIfam" id="TIGR02273">
    <property type="entry name" value="16S_RimM"/>
    <property type="match status" value="1"/>
</dbReference>
<dbReference type="SUPFAM" id="SSF50346">
    <property type="entry name" value="PRC-barrel domain"/>
    <property type="match status" value="1"/>
</dbReference>
<gene>
    <name evidence="5 9" type="primary">rimM</name>
    <name evidence="9" type="ORF">E2A64_00845</name>
</gene>
<comment type="caution">
    <text evidence="9">The sequence shown here is derived from an EMBL/GenBank/DDBJ whole genome shotgun (WGS) entry which is preliminary data.</text>
</comment>
<evidence type="ECO:0000313" key="10">
    <source>
        <dbReference type="Proteomes" id="UP000295131"/>
    </source>
</evidence>
<evidence type="ECO:0000256" key="1">
    <source>
        <dbReference type="ARBA" id="ARBA00022490"/>
    </source>
</evidence>
<keyword evidence="1 5" id="KW-0963">Cytoplasm</keyword>
<dbReference type="SUPFAM" id="SSF50447">
    <property type="entry name" value="Translation proteins"/>
    <property type="match status" value="1"/>
</dbReference>